<reference evidence="5 6" key="1">
    <citation type="submission" date="2020-08" db="EMBL/GenBank/DDBJ databases">
        <title>Plant Genome Project.</title>
        <authorList>
            <person name="Zhang R.-G."/>
        </authorList>
    </citation>
    <scope>NUCLEOTIDE SEQUENCE [LARGE SCALE GENOMIC DNA]</scope>
    <source>
        <tissue evidence="5">Rhizome</tissue>
    </source>
</reference>
<dbReference type="SUPFAM" id="SSF54695">
    <property type="entry name" value="POZ domain"/>
    <property type="match status" value="1"/>
</dbReference>
<keyword evidence="3" id="KW-0812">Transmembrane</keyword>
<evidence type="ECO:0000259" key="4">
    <source>
        <dbReference type="PROSITE" id="PS50097"/>
    </source>
</evidence>
<dbReference type="PROSITE" id="PS50097">
    <property type="entry name" value="BTB"/>
    <property type="match status" value="1"/>
</dbReference>
<keyword evidence="3" id="KW-1133">Transmembrane helix</keyword>
<dbReference type="SMART" id="SM00225">
    <property type="entry name" value="BTB"/>
    <property type="match status" value="1"/>
</dbReference>
<gene>
    <name evidence="5" type="ORF">ZIOFF_075167</name>
</gene>
<evidence type="ECO:0000313" key="6">
    <source>
        <dbReference type="Proteomes" id="UP000734854"/>
    </source>
</evidence>
<comment type="pathway">
    <text evidence="1">Protein modification; protein ubiquitination.</text>
</comment>
<dbReference type="AlphaFoldDB" id="A0A8J5BTH6"/>
<dbReference type="InterPro" id="IPR000210">
    <property type="entry name" value="BTB/POZ_dom"/>
</dbReference>
<dbReference type="Gene3D" id="3.30.710.10">
    <property type="entry name" value="Potassium Channel Kv1.1, Chain A"/>
    <property type="match status" value="1"/>
</dbReference>
<evidence type="ECO:0000256" key="2">
    <source>
        <dbReference type="SAM" id="MobiDB-lite"/>
    </source>
</evidence>
<dbReference type="CDD" id="cd18186">
    <property type="entry name" value="BTB_POZ_ZBTB_KLHL-like"/>
    <property type="match status" value="1"/>
</dbReference>
<keyword evidence="3" id="KW-0472">Membrane</keyword>
<name>A0A8J5BTH6_ZINOF</name>
<feature type="domain" description="BTB" evidence="4">
    <location>
        <begin position="200"/>
        <end position="263"/>
    </location>
</feature>
<dbReference type="Pfam" id="PF00651">
    <property type="entry name" value="BTB"/>
    <property type="match status" value="1"/>
</dbReference>
<dbReference type="InterPro" id="IPR011333">
    <property type="entry name" value="SKP1/BTB/POZ_sf"/>
</dbReference>
<keyword evidence="6" id="KW-1185">Reference proteome</keyword>
<sequence>MPRRGHRSSDRGRTNEDERSSVPGGEHNAARAMEDRFPFHFLLSQVRPLQARPLELDISIFILFLVNYACIELVLYLAVEKSKQLYVKLYPEDSSFTRENPPIASFNIKIVFPSVPNRQTFIHPGISDKQLKNNDDFVWVIDMLQTGRFIIDVEFLDLKIVAPSGGDPTSIWTGHQADKHRGAATTLDSFRRMLIHGVHTDIRINVTDNLADGSIGAHRAVLATRSPVFRSMFAHDLKEKGLSTIDIFDMPFAACQAFVNYIYGNFQSDEFLVNRIALLRAADKYDVSDLKELCEESLADDIDASNVLERLQVAHLHHLPRLKSSCLRYLVNFGKIYEITEDINVFMQNADRELIAEVFKEVLAAWNGL</sequence>
<feature type="compositionally biased region" description="Basic and acidic residues" evidence="2">
    <location>
        <begin position="7"/>
        <end position="20"/>
    </location>
</feature>
<feature type="region of interest" description="Disordered" evidence="2">
    <location>
        <begin position="1"/>
        <end position="26"/>
    </location>
</feature>
<evidence type="ECO:0000313" key="5">
    <source>
        <dbReference type="EMBL" id="KAG6466983.1"/>
    </source>
</evidence>
<dbReference type="EMBL" id="JACMSC010000097">
    <property type="protein sequence ID" value="KAG6466983.1"/>
    <property type="molecule type" value="Genomic_DNA"/>
</dbReference>
<dbReference type="PANTHER" id="PTHR46672:SF4">
    <property type="entry name" value="OS08G0495500 PROTEIN"/>
    <property type="match status" value="1"/>
</dbReference>
<protein>
    <recommendedName>
        <fullName evidence="4">BTB domain-containing protein</fullName>
    </recommendedName>
</protein>
<accession>A0A8J5BTH6</accession>
<dbReference type="PANTHER" id="PTHR46672">
    <property type="entry name" value="OS08G0495500 PROTEIN-RELATED"/>
    <property type="match status" value="1"/>
</dbReference>
<organism evidence="5 6">
    <name type="scientific">Zingiber officinale</name>
    <name type="common">Ginger</name>
    <name type="synonym">Amomum zingiber</name>
    <dbReference type="NCBI Taxonomy" id="94328"/>
    <lineage>
        <taxon>Eukaryota</taxon>
        <taxon>Viridiplantae</taxon>
        <taxon>Streptophyta</taxon>
        <taxon>Embryophyta</taxon>
        <taxon>Tracheophyta</taxon>
        <taxon>Spermatophyta</taxon>
        <taxon>Magnoliopsida</taxon>
        <taxon>Liliopsida</taxon>
        <taxon>Zingiberales</taxon>
        <taxon>Zingiberaceae</taxon>
        <taxon>Zingiber</taxon>
    </lineage>
</organism>
<dbReference type="Gene3D" id="6.10.250.3030">
    <property type="match status" value="1"/>
</dbReference>
<dbReference type="CDD" id="cd14733">
    <property type="entry name" value="BACK"/>
    <property type="match status" value="1"/>
</dbReference>
<comment type="caution">
    <text evidence="5">The sequence shown here is derived from an EMBL/GenBank/DDBJ whole genome shotgun (WGS) entry which is preliminary data.</text>
</comment>
<proteinExistence type="predicted"/>
<dbReference type="InterPro" id="IPR044714">
    <property type="entry name" value="AtSIBP1-like"/>
</dbReference>
<dbReference type="Proteomes" id="UP000734854">
    <property type="component" value="Unassembled WGS sequence"/>
</dbReference>
<evidence type="ECO:0000256" key="3">
    <source>
        <dbReference type="SAM" id="Phobius"/>
    </source>
</evidence>
<feature type="transmembrane region" description="Helical" evidence="3">
    <location>
        <begin position="58"/>
        <end position="79"/>
    </location>
</feature>
<evidence type="ECO:0000256" key="1">
    <source>
        <dbReference type="ARBA" id="ARBA00004906"/>
    </source>
</evidence>